<keyword evidence="2 4" id="KW-0853">WD repeat</keyword>
<feature type="compositionally biased region" description="Basic and acidic residues" evidence="5">
    <location>
        <begin position="915"/>
        <end position="927"/>
    </location>
</feature>
<dbReference type="SMART" id="SM01026">
    <property type="entry name" value="Beach"/>
    <property type="match status" value="1"/>
</dbReference>
<evidence type="ECO:0000256" key="3">
    <source>
        <dbReference type="ARBA" id="ARBA00022737"/>
    </source>
</evidence>
<dbReference type="InterPro" id="IPR036322">
    <property type="entry name" value="WD40_repeat_dom_sf"/>
</dbReference>
<dbReference type="EMBL" id="AMQN01001915">
    <property type="status" value="NOT_ANNOTATED_CDS"/>
    <property type="molecule type" value="Genomic_DNA"/>
</dbReference>
<reference evidence="9" key="1">
    <citation type="submission" date="2012-12" db="EMBL/GenBank/DDBJ databases">
        <authorList>
            <person name="Hellsten U."/>
            <person name="Grimwood J."/>
            <person name="Chapman J.A."/>
            <person name="Shapiro H."/>
            <person name="Aerts A."/>
            <person name="Otillar R.P."/>
            <person name="Terry A.Y."/>
            <person name="Boore J.L."/>
            <person name="Simakov O."/>
            <person name="Marletaz F."/>
            <person name="Cho S.-J."/>
            <person name="Edsinger-Gonzales E."/>
            <person name="Havlak P."/>
            <person name="Kuo D.-H."/>
            <person name="Larsson T."/>
            <person name="Lv J."/>
            <person name="Arendt D."/>
            <person name="Savage R."/>
            <person name="Osoegawa K."/>
            <person name="de Jong P."/>
            <person name="Lindberg D.R."/>
            <person name="Seaver E.C."/>
            <person name="Weisblat D.A."/>
            <person name="Putnam N.H."/>
            <person name="Grigoriev I.V."/>
            <person name="Rokhsar D.S."/>
        </authorList>
    </citation>
    <scope>NUCLEOTIDE SEQUENCE</scope>
    <source>
        <strain evidence="9">I ESC-2004</strain>
    </source>
</reference>
<gene>
    <name evidence="7" type="ORF">CAPTEDRAFT_196137</name>
</gene>
<dbReference type="InterPro" id="IPR001680">
    <property type="entry name" value="WD40_rpt"/>
</dbReference>
<feature type="compositionally biased region" description="Polar residues" evidence="5">
    <location>
        <begin position="960"/>
        <end position="969"/>
    </location>
</feature>
<feature type="region of interest" description="Disordered" evidence="5">
    <location>
        <begin position="1267"/>
        <end position="1302"/>
    </location>
</feature>
<dbReference type="InterPro" id="IPR011009">
    <property type="entry name" value="Kinase-like_dom_sf"/>
</dbReference>
<dbReference type="GO" id="GO:0035973">
    <property type="term" value="P:aggrephagy"/>
    <property type="evidence" value="ECO:0007669"/>
    <property type="project" value="TreeGrafter"/>
</dbReference>
<dbReference type="InterPro" id="IPR052651">
    <property type="entry name" value="WDR81"/>
</dbReference>
<dbReference type="EMBL" id="KB306824">
    <property type="protein sequence ID" value="ELT99451.1"/>
    <property type="molecule type" value="Genomic_DNA"/>
</dbReference>
<sequence length="1775" mass="199971">MLMVGELMVSAWREFHAVMMQCRKAVEKVVVFVLCLVNLCRCPWVDVVCLNGGSTAVYLMLVHEDWISCLHQRTPFPKDLSAYSSLGPLDINLILAPSNADIASPWHRISVQPIGKTPESGRGLPTVFADSSHSHSDRDTQVKYPQAFQIKSRVRETAIDPASQSTPFRASHQNLCQVLRILESESSFYIVKPFHQYTLWDLVVFSPSKLHGCYSKLLFVVHQLVHAFQHCHQNGVTVGELALHDIVIDENLWIHMTPRNLRSMCHCLRPQLNPAVNRHPLLSIQDLVQKYQTLKVDDISQLVSQWVKNEISNLEYLMVLNHLAGRRYGDPNHHPILPWVMDFTSRDSGLRDLSKSKYRLNKGDRQLDLTYEFHDGDVVIDPMAFPHHISDFLSDITYYVYRARQTPKQILCKYVRSRWVPHEYPSNLQRLQAWTPDECIPEFFLDPTIFTSIHDDLCDLELPEWADSTEDLLQAHCAILEGPYVSAHLHQWIDITFGYKLTGSAAVNAKNVCLQMVNKHTDLLNHGVVQIFNYPHPRRLPVPSPDIPHPRPDISDELEYKDSIPPITLPMGHNFVEALENVENLSKFSMKTFRCLPPENRSESFPFPLRSDLVAQDMRVLGCLVAELAISPKLRVLGPLTNLEKRYNLAREVCLSSLKDIPRPLSRLLSYLLLLDSDWSSTESPYPSISSEGLPPPSSAILLQPLYQLNSFPAFMSKLYDILHKTKEIDAQIVHISNTEHSVVERIVKTKKLCKRKVGLWHSYLSKYARSLNQEGMELALPFLKELFTQPSTAAFAAWSLFHPLASALGPSSMQTLYMSLLTQLFDHEHTTPKYLKLYHRSFILQLIVGLRLGPFLENFTTRFIKASAGYKDFNEEEFIERQVRQESARVQRMLGRKQAPSADMIRQESLNAGEEEKRVLAEHSDGEEAEEEVFEEEALSLSEDQDQAPEVGRDALSTGEPSLSSLEEQNGGLEEVDDEGGEDGIIDMHQLTSTAMIRSETGEFNRTSSSSDYNISQVAAESIKWLIHRLGPVLAAKHLSVNLLQMLALCYAGEKQLVFLDKSVAGRLSELTRRPVVGDQQAQHVIECLSCVAILYGEHVILIQFFQFLREVVNISVHRLTFRMEGGLISSLHLLLSVIPFLSDSTLMDILEESIFRDILLPLLKMVSSHHVIFPGGSQARTVLCLKILDLLYLISLRIGFEMTRQHMTFVLQKFFAAFSRVHEKRDATPEDAEADNATEVPTVEEQVYYEMKIDCTTQDYFIESSQSSSTANKTPQSNSLRHSSTARTPEAADNQSEQEVHNELLSTFTPELAHTAYVMFCRLAGGIHMEQNLVNIELIQRLRVQHEASLSPAELQGAGLTYAAAEYREYEMNITCVVALQNHFTAASPTEDSSVVSGSFGRNVTVAGNKIVLQNAPPNGDSKTSDQIISQRLKSIDATTDSDKLRNPEMRLNCQRHLKGNWLAYWEHEIGRPSSDRSFNFKQIKLQSFCAHSNTVRSMAILDNENSFLSASKDRTVRLWVGCQWTYKSHRRSVFSVHFLESSRLVASCDGSVHVWDPFVGMMVREMECAKSSMVTVLGTLPAPHHGLVTASSDSVLRFIDVRSGSLSHEFRCSTIPAGQIRCLAVSPDCRWLAVGHSTGVLSTIDVRTGLLIGSWKGHENDVIQVKTVNSKNFVTTSLDQTVNLWGKEDSKPIQSHKGFSDSVNCINLFEDSVICAYAQNRIGVRSFKGKPAGASSKLKPDVFKGVLTSMEVLPLNRLLLLGADSGNITLLA</sequence>
<evidence type="ECO:0000256" key="1">
    <source>
        <dbReference type="ARBA" id="ARBA00004419"/>
    </source>
</evidence>
<evidence type="ECO:0000256" key="5">
    <source>
        <dbReference type="SAM" id="MobiDB-lite"/>
    </source>
</evidence>
<dbReference type="FunCoup" id="R7U708">
    <property type="interactions" value="702"/>
</dbReference>
<evidence type="ECO:0000313" key="7">
    <source>
        <dbReference type="EMBL" id="ELT99451.1"/>
    </source>
</evidence>
<feature type="repeat" description="WD" evidence="4">
    <location>
        <begin position="1529"/>
        <end position="1559"/>
    </location>
</feature>
<evidence type="ECO:0000259" key="6">
    <source>
        <dbReference type="PROSITE" id="PS50197"/>
    </source>
</evidence>
<dbReference type="SUPFAM" id="SSF56112">
    <property type="entry name" value="Protein kinase-like (PK-like)"/>
    <property type="match status" value="1"/>
</dbReference>
<organism evidence="7">
    <name type="scientific">Capitella teleta</name>
    <name type="common">Polychaete worm</name>
    <dbReference type="NCBI Taxonomy" id="283909"/>
    <lineage>
        <taxon>Eukaryota</taxon>
        <taxon>Metazoa</taxon>
        <taxon>Spiralia</taxon>
        <taxon>Lophotrochozoa</taxon>
        <taxon>Annelida</taxon>
        <taxon>Polychaeta</taxon>
        <taxon>Sedentaria</taxon>
        <taxon>Scolecida</taxon>
        <taxon>Capitellidae</taxon>
        <taxon>Capitella</taxon>
    </lineage>
</organism>
<dbReference type="GO" id="GO:0005739">
    <property type="term" value="C:mitochondrion"/>
    <property type="evidence" value="ECO:0007669"/>
    <property type="project" value="TreeGrafter"/>
</dbReference>
<evidence type="ECO:0000313" key="9">
    <source>
        <dbReference type="Proteomes" id="UP000014760"/>
    </source>
</evidence>
<feature type="compositionally biased region" description="Polar residues" evidence="5">
    <location>
        <begin position="1267"/>
        <end position="1299"/>
    </location>
</feature>
<evidence type="ECO:0000313" key="8">
    <source>
        <dbReference type="EnsemblMetazoa" id="CapteP196137"/>
    </source>
</evidence>
<reference evidence="8" key="3">
    <citation type="submission" date="2015-06" db="UniProtKB">
        <authorList>
            <consortium name="EnsemblMetazoa"/>
        </authorList>
    </citation>
    <scope>IDENTIFICATION</scope>
</reference>
<protein>
    <recommendedName>
        <fullName evidence="6">BEACH domain-containing protein</fullName>
    </recommendedName>
</protein>
<name>R7U708_CAPTE</name>
<keyword evidence="3" id="KW-0677">Repeat</keyword>
<feature type="domain" description="BEACH" evidence="6">
    <location>
        <begin position="291"/>
        <end position="563"/>
    </location>
</feature>
<dbReference type="GO" id="GO:0005776">
    <property type="term" value="C:autophagosome"/>
    <property type="evidence" value="ECO:0007669"/>
    <property type="project" value="UniProtKB-SubCell"/>
</dbReference>
<dbReference type="PROSITE" id="PS50082">
    <property type="entry name" value="WD_REPEATS_2"/>
    <property type="match status" value="2"/>
</dbReference>
<keyword evidence="9" id="KW-1185">Reference proteome</keyword>
<feature type="compositionally biased region" description="Acidic residues" evidence="5">
    <location>
        <begin position="928"/>
        <end position="948"/>
    </location>
</feature>
<comment type="subcellular location">
    <subcellularLocation>
        <location evidence="1">Cytoplasmic vesicle</location>
        <location evidence="1">Autophagosome</location>
    </subcellularLocation>
</comment>
<dbReference type="PROSITE" id="PS50197">
    <property type="entry name" value="BEACH"/>
    <property type="match status" value="1"/>
</dbReference>
<dbReference type="FunFam" id="1.10.1540.10:FF:000003">
    <property type="entry name" value="WD repeat-containing protein 81 isoform X1"/>
    <property type="match status" value="1"/>
</dbReference>
<dbReference type="InterPro" id="IPR000409">
    <property type="entry name" value="BEACH_dom"/>
</dbReference>
<evidence type="ECO:0000256" key="2">
    <source>
        <dbReference type="ARBA" id="ARBA00022574"/>
    </source>
</evidence>
<dbReference type="CDD" id="cd06071">
    <property type="entry name" value="Beach"/>
    <property type="match status" value="1"/>
</dbReference>
<dbReference type="SUPFAM" id="SSF50978">
    <property type="entry name" value="WD40 repeat-like"/>
    <property type="match status" value="1"/>
</dbReference>
<dbReference type="Gene3D" id="2.130.10.10">
    <property type="entry name" value="YVTN repeat-like/Quinoprotein amine dehydrogenase"/>
    <property type="match status" value="2"/>
</dbReference>
<evidence type="ECO:0000256" key="4">
    <source>
        <dbReference type="PROSITE-ProRule" id="PRU00221"/>
    </source>
</evidence>
<dbReference type="OMA" id="AYEQFTP"/>
<dbReference type="SUPFAM" id="SSF81837">
    <property type="entry name" value="BEACH domain"/>
    <property type="match status" value="1"/>
</dbReference>
<proteinExistence type="predicted"/>
<accession>R7U708</accession>
<dbReference type="PANTHER" id="PTHR44662">
    <property type="entry name" value="WD REPEAT-CONTAINING PROTEIN 81"/>
    <property type="match status" value="1"/>
</dbReference>
<dbReference type="Pfam" id="PF00400">
    <property type="entry name" value="WD40"/>
    <property type="match status" value="3"/>
</dbReference>
<dbReference type="HOGENOM" id="CLU_001454_0_0_1"/>
<dbReference type="Pfam" id="PF02138">
    <property type="entry name" value="Beach"/>
    <property type="match status" value="1"/>
</dbReference>
<dbReference type="GO" id="GO:0035014">
    <property type="term" value="F:phosphatidylinositol 3-kinase regulator activity"/>
    <property type="evidence" value="ECO:0007669"/>
    <property type="project" value="TreeGrafter"/>
</dbReference>
<reference evidence="7 9" key="2">
    <citation type="journal article" date="2013" name="Nature">
        <title>Insights into bilaterian evolution from three spiralian genomes.</title>
        <authorList>
            <person name="Simakov O."/>
            <person name="Marletaz F."/>
            <person name="Cho S.J."/>
            <person name="Edsinger-Gonzales E."/>
            <person name="Havlak P."/>
            <person name="Hellsten U."/>
            <person name="Kuo D.H."/>
            <person name="Larsson T."/>
            <person name="Lv J."/>
            <person name="Arendt D."/>
            <person name="Savage R."/>
            <person name="Osoegawa K."/>
            <person name="de Jong P."/>
            <person name="Grimwood J."/>
            <person name="Chapman J.A."/>
            <person name="Shapiro H."/>
            <person name="Aerts A."/>
            <person name="Otillar R.P."/>
            <person name="Terry A.Y."/>
            <person name="Boore J.L."/>
            <person name="Grigoriev I.V."/>
            <person name="Lindberg D.R."/>
            <person name="Seaver E.C."/>
            <person name="Weisblat D.A."/>
            <person name="Putnam N.H."/>
            <person name="Rokhsar D.S."/>
        </authorList>
    </citation>
    <scope>NUCLEOTIDE SEQUENCE</scope>
    <source>
        <strain evidence="7 9">I ESC-2004</strain>
    </source>
</reference>
<dbReference type="EnsemblMetazoa" id="CapteT196137">
    <property type="protein sequence ID" value="CapteP196137"/>
    <property type="gene ID" value="CapteG196137"/>
</dbReference>
<dbReference type="InterPro" id="IPR015943">
    <property type="entry name" value="WD40/YVTN_repeat-like_dom_sf"/>
</dbReference>
<dbReference type="Gene3D" id="1.10.1540.10">
    <property type="entry name" value="BEACH domain"/>
    <property type="match status" value="1"/>
</dbReference>
<feature type="repeat" description="WD" evidence="4">
    <location>
        <begin position="1491"/>
        <end position="1522"/>
    </location>
</feature>
<dbReference type="STRING" id="283909.R7U708"/>
<dbReference type="Proteomes" id="UP000014760">
    <property type="component" value="Unassembled WGS sequence"/>
</dbReference>
<feature type="region of interest" description="Disordered" evidence="5">
    <location>
        <begin position="893"/>
        <end position="982"/>
    </location>
</feature>
<dbReference type="InterPro" id="IPR036372">
    <property type="entry name" value="BEACH_dom_sf"/>
</dbReference>
<dbReference type="OrthoDB" id="29306at2759"/>
<dbReference type="PROSITE" id="PS50294">
    <property type="entry name" value="WD_REPEATS_REGION"/>
    <property type="match status" value="1"/>
</dbReference>
<dbReference type="SMART" id="SM00320">
    <property type="entry name" value="WD40"/>
    <property type="match status" value="6"/>
</dbReference>
<dbReference type="PANTHER" id="PTHR44662:SF1">
    <property type="entry name" value="WD REPEAT-CONTAINING PROTEIN 81"/>
    <property type="match status" value="1"/>
</dbReference>